<dbReference type="Pfam" id="PF04055">
    <property type="entry name" value="Radical_SAM"/>
    <property type="match status" value="1"/>
</dbReference>
<dbReference type="EMBL" id="CASHTH010004237">
    <property type="protein sequence ID" value="CAI8055064.1"/>
    <property type="molecule type" value="Genomic_DNA"/>
</dbReference>
<keyword evidence="4" id="KW-0004">4Fe-4S</keyword>
<keyword evidence="9" id="KW-0411">Iron-sulfur</keyword>
<dbReference type="Proteomes" id="UP001174909">
    <property type="component" value="Unassembled WGS sequence"/>
</dbReference>
<dbReference type="PANTHER" id="PTHR22960:SF0">
    <property type="entry name" value="MOLYBDENUM COFACTOR BIOSYNTHESIS PROTEIN 1"/>
    <property type="match status" value="1"/>
</dbReference>
<evidence type="ECO:0000256" key="1">
    <source>
        <dbReference type="ARBA" id="ARBA00001966"/>
    </source>
</evidence>
<dbReference type="InterPro" id="IPR007197">
    <property type="entry name" value="rSAM"/>
</dbReference>
<evidence type="ECO:0000256" key="6">
    <source>
        <dbReference type="ARBA" id="ARBA00022723"/>
    </source>
</evidence>
<dbReference type="PANTHER" id="PTHR22960">
    <property type="entry name" value="MOLYBDOPTERIN COFACTOR SYNTHESIS PROTEIN A"/>
    <property type="match status" value="1"/>
</dbReference>
<dbReference type="PROSITE" id="PS51918">
    <property type="entry name" value="RADICAL_SAM"/>
    <property type="match status" value="1"/>
</dbReference>
<dbReference type="InterPro" id="IPR050105">
    <property type="entry name" value="MoCo_biosynth_MoaA/MoaC"/>
</dbReference>
<dbReference type="InterPro" id="IPR010505">
    <property type="entry name" value="MoaA_twitch"/>
</dbReference>
<dbReference type="InterPro" id="IPR000385">
    <property type="entry name" value="MoaA_NifB_PqqE_Fe-S-bd_CS"/>
</dbReference>
<dbReference type="Gene3D" id="3.20.20.70">
    <property type="entry name" value="Aldolase class I"/>
    <property type="match status" value="1"/>
</dbReference>
<evidence type="ECO:0000313" key="15">
    <source>
        <dbReference type="EMBL" id="CAI8055064.1"/>
    </source>
</evidence>
<reference evidence="15" key="1">
    <citation type="submission" date="2023-03" db="EMBL/GenBank/DDBJ databases">
        <authorList>
            <person name="Steffen K."/>
            <person name="Cardenas P."/>
        </authorList>
    </citation>
    <scope>NUCLEOTIDE SEQUENCE</scope>
</reference>
<feature type="domain" description="Radical SAM core" evidence="14">
    <location>
        <begin position="4"/>
        <end position="226"/>
    </location>
</feature>
<keyword evidence="10" id="KW-0342">GTP-binding</keyword>
<evidence type="ECO:0000256" key="2">
    <source>
        <dbReference type="ARBA" id="ARBA00005046"/>
    </source>
</evidence>
<evidence type="ECO:0000256" key="5">
    <source>
        <dbReference type="ARBA" id="ARBA00022691"/>
    </source>
</evidence>
<name>A0AA35TVP0_GEOBA</name>
<evidence type="ECO:0000256" key="4">
    <source>
        <dbReference type="ARBA" id="ARBA00022485"/>
    </source>
</evidence>
<dbReference type="SFLD" id="SFLDG01386">
    <property type="entry name" value="main_SPASM_domain-containing"/>
    <property type="match status" value="1"/>
</dbReference>
<keyword evidence="6" id="KW-0479">Metal-binding</keyword>
<keyword evidence="12" id="KW-0456">Lyase</keyword>
<proteinExistence type="inferred from homology"/>
<keyword evidence="11" id="KW-0501">Molybdenum cofactor biosynthesis</keyword>
<dbReference type="SFLD" id="SFLDS00029">
    <property type="entry name" value="Radical_SAM"/>
    <property type="match status" value="1"/>
</dbReference>
<dbReference type="CDD" id="cd01335">
    <property type="entry name" value="Radical_SAM"/>
    <property type="match status" value="1"/>
</dbReference>
<dbReference type="AlphaFoldDB" id="A0AA35TVP0"/>
<keyword evidence="16" id="KW-1185">Reference proteome</keyword>
<evidence type="ECO:0000256" key="3">
    <source>
        <dbReference type="ARBA" id="ARBA00012167"/>
    </source>
</evidence>
<dbReference type="SUPFAM" id="SSF102114">
    <property type="entry name" value="Radical SAM enzymes"/>
    <property type="match status" value="1"/>
</dbReference>
<dbReference type="PROSITE" id="PS01305">
    <property type="entry name" value="MOAA_NIFB_PQQE"/>
    <property type="match status" value="1"/>
</dbReference>
<comment type="pathway">
    <text evidence="2">Cofactor biosynthesis; molybdopterin biosynthesis.</text>
</comment>
<comment type="cofactor">
    <cofactor evidence="1">
        <name>[4Fe-4S] cluster</name>
        <dbReference type="ChEBI" id="CHEBI:49883"/>
    </cofactor>
</comment>
<dbReference type="HAMAP" id="MF_01225_B">
    <property type="entry name" value="MoaA_B"/>
    <property type="match status" value="1"/>
</dbReference>
<evidence type="ECO:0000256" key="9">
    <source>
        <dbReference type="ARBA" id="ARBA00023014"/>
    </source>
</evidence>
<keyword evidence="5" id="KW-0949">S-adenosyl-L-methionine</keyword>
<sequence>MLDRFGRIHTNLRISVTDVCNFRCIYCMPEDMTFMPDAALMTFDEILHLARIFVALGANKVRITGGEPLVRPGVPALIRQLTQLEGLKDISLTTNGIGLIKQAQALYDAGLRRINVSLDTLNEEKFEQMTRRKVLSRVLEGLKAAHKCGFNPIKINAVAMRGFTDDEIVDLATFARQNDYQLRFIEFMPLDADDVWGRNMYIPGKEIIGKINAVYPLTPVTQNGEAKSDTAQRYRFSDSENEVGVISSVSEPFCENCNRVRLTADGKLRTCLFSLTETDLLTPLREGVADDGIAELILNAVEQKEAGHKINAADFIKPERNMSRIGG</sequence>
<evidence type="ECO:0000256" key="7">
    <source>
        <dbReference type="ARBA" id="ARBA00022741"/>
    </source>
</evidence>
<evidence type="ECO:0000256" key="12">
    <source>
        <dbReference type="ARBA" id="ARBA00023239"/>
    </source>
</evidence>
<evidence type="ECO:0000256" key="13">
    <source>
        <dbReference type="ARBA" id="ARBA00048697"/>
    </source>
</evidence>
<dbReference type="NCBIfam" id="TIGR02666">
    <property type="entry name" value="moaA"/>
    <property type="match status" value="1"/>
</dbReference>
<keyword evidence="8" id="KW-0408">Iron</keyword>
<gene>
    <name evidence="15" type="ORF">GBAR_LOCUS30054</name>
</gene>
<evidence type="ECO:0000259" key="14">
    <source>
        <dbReference type="PROSITE" id="PS51918"/>
    </source>
</evidence>
<accession>A0AA35TVP0</accession>
<dbReference type="InterPro" id="IPR006638">
    <property type="entry name" value="Elp3/MiaA/NifB-like_rSAM"/>
</dbReference>
<dbReference type="GO" id="GO:0061799">
    <property type="term" value="F:cyclic pyranopterin monophosphate synthase activity"/>
    <property type="evidence" value="ECO:0007669"/>
    <property type="project" value="TreeGrafter"/>
</dbReference>
<dbReference type="SFLD" id="SFLDG01067">
    <property type="entry name" value="SPASM/twitch_domain_containing"/>
    <property type="match status" value="1"/>
</dbReference>
<dbReference type="EC" id="4.1.99.22" evidence="3"/>
<protein>
    <recommendedName>
        <fullName evidence="3">GTP 3',8-cyclase</fullName>
        <ecNumber evidence="3">4.1.99.22</ecNumber>
    </recommendedName>
</protein>
<dbReference type="Pfam" id="PF06463">
    <property type="entry name" value="Mob_synth_C"/>
    <property type="match status" value="1"/>
</dbReference>
<dbReference type="NCBIfam" id="NF001199">
    <property type="entry name" value="PRK00164.2-1"/>
    <property type="match status" value="1"/>
</dbReference>
<evidence type="ECO:0000256" key="8">
    <source>
        <dbReference type="ARBA" id="ARBA00023004"/>
    </source>
</evidence>
<organism evidence="15 16">
    <name type="scientific">Geodia barretti</name>
    <name type="common">Barrett's horny sponge</name>
    <dbReference type="NCBI Taxonomy" id="519541"/>
    <lineage>
        <taxon>Eukaryota</taxon>
        <taxon>Metazoa</taxon>
        <taxon>Porifera</taxon>
        <taxon>Demospongiae</taxon>
        <taxon>Heteroscleromorpha</taxon>
        <taxon>Tetractinellida</taxon>
        <taxon>Astrophorina</taxon>
        <taxon>Geodiidae</taxon>
        <taxon>Geodia</taxon>
    </lineage>
</organism>
<evidence type="ECO:0000256" key="10">
    <source>
        <dbReference type="ARBA" id="ARBA00023134"/>
    </source>
</evidence>
<keyword evidence="7" id="KW-0547">Nucleotide-binding</keyword>
<dbReference type="GO" id="GO:0061798">
    <property type="term" value="F:GTP 3',8'-cyclase activity"/>
    <property type="evidence" value="ECO:0007669"/>
    <property type="project" value="UniProtKB-EC"/>
</dbReference>
<dbReference type="GO" id="GO:0046872">
    <property type="term" value="F:metal ion binding"/>
    <property type="evidence" value="ECO:0007669"/>
    <property type="project" value="UniProtKB-KW"/>
</dbReference>
<dbReference type="GO" id="GO:0005525">
    <property type="term" value="F:GTP binding"/>
    <property type="evidence" value="ECO:0007669"/>
    <property type="project" value="UniProtKB-KW"/>
</dbReference>
<dbReference type="SFLD" id="SFLDG01383">
    <property type="entry name" value="cyclic_pyranopterin_phosphate"/>
    <property type="match status" value="1"/>
</dbReference>
<dbReference type="InterPro" id="IPR013483">
    <property type="entry name" value="MoaA"/>
</dbReference>
<evidence type="ECO:0000256" key="11">
    <source>
        <dbReference type="ARBA" id="ARBA00023150"/>
    </source>
</evidence>
<dbReference type="GO" id="GO:0051539">
    <property type="term" value="F:4 iron, 4 sulfur cluster binding"/>
    <property type="evidence" value="ECO:0007669"/>
    <property type="project" value="UniProtKB-KW"/>
</dbReference>
<comment type="caution">
    <text evidence="15">The sequence shown here is derived from an EMBL/GenBank/DDBJ whole genome shotgun (WGS) entry which is preliminary data.</text>
</comment>
<dbReference type="InterPro" id="IPR040064">
    <property type="entry name" value="MoaA-like"/>
</dbReference>
<evidence type="ECO:0000313" key="16">
    <source>
        <dbReference type="Proteomes" id="UP001174909"/>
    </source>
</evidence>
<dbReference type="InterPro" id="IPR013785">
    <property type="entry name" value="Aldolase_TIM"/>
</dbReference>
<comment type="catalytic activity">
    <reaction evidence="13">
        <text>GTP + AH2 + S-adenosyl-L-methionine = (8S)-3',8-cyclo-7,8-dihydroguanosine 5'-triphosphate + 5'-deoxyadenosine + L-methionine + A + H(+)</text>
        <dbReference type="Rhea" id="RHEA:49576"/>
        <dbReference type="ChEBI" id="CHEBI:13193"/>
        <dbReference type="ChEBI" id="CHEBI:15378"/>
        <dbReference type="ChEBI" id="CHEBI:17319"/>
        <dbReference type="ChEBI" id="CHEBI:17499"/>
        <dbReference type="ChEBI" id="CHEBI:37565"/>
        <dbReference type="ChEBI" id="CHEBI:57844"/>
        <dbReference type="ChEBI" id="CHEBI:59789"/>
        <dbReference type="ChEBI" id="CHEBI:131766"/>
        <dbReference type="EC" id="4.1.99.22"/>
    </reaction>
</comment>
<dbReference type="InterPro" id="IPR058240">
    <property type="entry name" value="rSAM_sf"/>
</dbReference>
<dbReference type="CDD" id="cd21117">
    <property type="entry name" value="Twitch_MoaA"/>
    <property type="match status" value="1"/>
</dbReference>
<dbReference type="GO" id="GO:0006777">
    <property type="term" value="P:Mo-molybdopterin cofactor biosynthetic process"/>
    <property type="evidence" value="ECO:0007669"/>
    <property type="project" value="UniProtKB-KW"/>
</dbReference>
<dbReference type="SMART" id="SM00729">
    <property type="entry name" value="Elp3"/>
    <property type="match status" value="1"/>
</dbReference>